<sequence length="195" mass="20607">MSEEIGDDWDEALRELTGQMGEADSHARSVALVMTPLASVEAVAAVLAMSSLPGQVLMTDTGAAVWLEVEPDPEDDLNALLGADRPMPKKADELAKLLSQTSPLGVVLLVSWLGNGDQGEPGVSGQVIARRYQKGAEGADLPAGLVISTADGRVEDLLLGKSTPADYENIDASRMGRMAGLKALRKAMRRKKKGE</sequence>
<evidence type="ECO:0000313" key="1">
    <source>
        <dbReference type="EMBL" id="WCE45290.1"/>
    </source>
</evidence>
<dbReference type="KEGG" id="wne:PIG85_06365"/>
<organism evidence="1 2">
    <name type="scientific">Winkia neuii subsp. anitrata</name>
    <dbReference type="NCBI Taxonomy" id="29318"/>
    <lineage>
        <taxon>Bacteria</taxon>
        <taxon>Bacillati</taxon>
        <taxon>Actinomycetota</taxon>
        <taxon>Actinomycetes</taxon>
        <taxon>Actinomycetales</taxon>
        <taxon>Actinomycetaceae</taxon>
        <taxon>Winkia</taxon>
    </lineage>
</organism>
<protein>
    <submittedName>
        <fullName evidence="1">Uncharacterized protein</fullName>
    </submittedName>
</protein>
<dbReference type="AlphaFoldDB" id="A0AB38XM25"/>
<reference evidence="1" key="1">
    <citation type="submission" date="2023-01" db="EMBL/GenBank/DDBJ databases">
        <title>Comparative Genomic Analysis of the Clinically-Derived Winkia Strain NY0527 Provides Evidence into the Taxonomic Reassignment of Winkia neuii and Characterizes Their Virulence Traits.</title>
        <authorList>
            <person name="Cai X."/>
            <person name="Peng Y."/>
            <person name="Li M."/>
            <person name="Qiu Y."/>
            <person name="Wang Y."/>
            <person name="Xu L."/>
            <person name="Hou Q."/>
        </authorList>
    </citation>
    <scope>NUCLEOTIDE SEQUENCE</scope>
    <source>
        <strain evidence="1">NY0527</strain>
    </source>
</reference>
<name>A0AB38XM25_9ACTO</name>
<accession>A0AB38XM25</accession>
<proteinExistence type="predicted"/>
<gene>
    <name evidence="1" type="ORF">PIG85_06365</name>
</gene>
<evidence type="ECO:0000313" key="2">
    <source>
        <dbReference type="Proteomes" id="UP001211044"/>
    </source>
</evidence>
<dbReference type="Proteomes" id="UP001211044">
    <property type="component" value="Chromosome"/>
</dbReference>
<dbReference type="RefSeq" id="WP_048707474.1">
    <property type="nucleotide sequence ID" value="NZ_CP116394.1"/>
</dbReference>
<dbReference type="EMBL" id="CP116394">
    <property type="protein sequence ID" value="WCE45290.1"/>
    <property type="molecule type" value="Genomic_DNA"/>
</dbReference>